<dbReference type="Pfam" id="PF02661">
    <property type="entry name" value="Fic"/>
    <property type="match status" value="1"/>
</dbReference>
<dbReference type="InterPro" id="IPR040198">
    <property type="entry name" value="Fido_containing"/>
</dbReference>
<dbReference type="Proteomes" id="UP000612009">
    <property type="component" value="Unassembled WGS sequence"/>
</dbReference>
<dbReference type="InterPro" id="IPR003812">
    <property type="entry name" value="Fido"/>
</dbReference>
<accession>A0A811T9P8</accession>
<dbReference type="Gene3D" id="1.10.3290.10">
    <property type="entry name" value="Fido-like domain"/>
    <property type="match status" value="1"/>
</dbReference>
<dbReference type="PROSITE" id="PS51459">
    <property type="entry name" value="FIDO"/>
    <property type="match status" value="1"/>
</dbReference>
<name>A0A811T9P8_9EURY</name>
<reference evidence="2" key="1">
    <citation type="submission" date="2020-10" db="EMBL/GenBank/DDBJ databases">
        <authorList>
            <person name="Hahn C.J."/>
            <person name="Laso-Perez R."/>
            <person name="Vulcano F."/>
            <person name="Vaziourakis K.-M."/>
            <person name="Stokke R."/>
            <person name="Steen I.H."/>
            <person name="Teske A."/>
            <person name="Boetius A."/>
            <person name="Liebeke M."/>
            <person name="Amann R."/>
            <person name="Knittel K."/>
        </authorList>
    </citation>
    <scope>NUCLEOTIDE SEQUENCE</scope>
    <source>
        <strain evidence="2">Gfbio:e3339647-f889-4370-9287-4fb5cb688e4c:AG392J18_GoMArc1</strain>
    </source>
</reference>
<gene>
    <name evidence="2" type="ORF">LAKADJCE_00622</name>
</gene>
<evidence type="ECO:0000313" key="3">
    <source>
        <dbReference type="Proteomes" id="UP000612009"/>
    </source>
</evidence>
<dbReference type="EMBL" id="CAJHIR010000035">
    <property type="protein sequence ID" value="CAD6494034.1"/>
    <property type="molecule type" value="Genomic_DNA"/>
</dbReference>
<evidence type="ECO:0000259" key="1">
    <source>
        <dbReference type="PROSITE" id="PS51459"/>
    </source>
</evidence>
<evidence type="ECO:0000313" key="2">
    <source>
        <dbReference type="EMBL" id="CAD6494034.1"/>
    </source>
</evidence>
<organism evidence="2 3">
    <name type="scientific">Candidatus Argoarchaeum ethanivorans</name>
    <dbReference type="NCBI Taxonomy" id="2608793"/>
    <lineage>
        <taxon>Archaea</taxon>
        <taxon>Methanobacteriati</taxon>
        <taxon>Methanobacteriota</taxon>
        <taxon>Stenosarchaea group</taxon>
        <taxon>Methanomicrobia</taxon>
        <taxon>Methanosarcinales</taxon>
        <taxon>Methanosarcinales incertae sedis</taxon>
        <taxon>GOM Arc I cluster</taxon>
        <taxon>Candidatus Argoarchaeum</taxon>
    </lineage>
</organism>
<dbReference type="PANTHER" id="PTHR13504:SF38">
    <property type="entry name" value="FIDO DOMAIN-CONTAINING PROTEIN"/>
    <property type="match status" value="1"/>
</dbReference>
<dbReference type="SUPFAM" id="SSF140931">
    <property type="entry name" value="Fic-like"/>
    <property type="match status" value="1"/>
</dbReference>
<dbReference type="PANTHER" id="PTHR13504">
    <property type="entry name" value="FIDO DOMAIN-CONTAINING PROTEIN DDB_G0283145"/>
    <property type="match status" value="1"/>
</dbReference>
<dbReference type="InterPro" id="IPR036597">
    <property type="entry name" value="Fido-like_dom_sf"/>
</dbReference>
<protein>
    <submittedName>
        <fullName evidence="2">Fic/DOC family protein</fullName>
    </submittedName>
</protein>
<proteinExistence type="predicted"/>
<feature type="domain" description="Fido" evidence="1">
    <location>
        <begin position="106"/>
        <end position="239"/>
    </location>
</feature>
<comment type="caution">
    <text evidence="2">The sequence shown here is derived from an EMBL/GenBank/DDBJ whole genome shotgun (WGS) entry which is preliminary data.</text>
</comment>
<sequence>MSNTNTSTSLIQESILSRINEKIQMLNSKRPLPADAVEKLNREYCLYHTYHSNAIEGNTLTLLETKLILEEGMTIGGKSLKEHLEATNNAKAFDLLEDMAKSNKEIDHVVIQQIHEIVTAGILEEAGKYRTKNVRITGAIKTPPDWSKVIKLMDELINKIGQSNMHPIETAAFLHHRFVEIHPFIDGNGRVARLLTNLYFISKNFPPIILKIENRRKYYRFLKLADNGNLSPFVHFIAKALDESITMYLSIFGGIDELLPLKELGEDTTYSQEYLSLRARQGVLDAVKIGRVWHSSKRALREYKSKYGR</sequence>
<dbReference type="AlphaFoldDB" id="A0A811T9P8"/>